<accession>A0ABS4T430</accession>
<dbReference type="EMBL" id="JAGINX010000001">
    <property type="protein sequence ID" value="MBP2318623.1"/>
    <property type="molecule type" value="Genomic_DNA"/>
</dbReference>
<keyword evidence="3" id="KW-1185">Reference proteome</keyword>
<dbReference type="Proteomes" id="UP001519331">
    <property type="component" value="Unassembled WGS sequence"/>
</dbReference>
<feature type="region of interest" description="Disordered" evidence="1">
    <location>
        <begin position="32"/>
        <end position="61"/>
    </location>
</feature>
<feature type="compositionally biased region" description="Low complexity" evidence="1">
    <location>
        <begin position="49"/>
        <end position="61"/>
    </location>
</feature>
<protein>
    <recommendedName>
        <fullName evidence="4">DUF305 domain-containing protein</fullName>
    </recommendedName>
</protein>
<gene>
    <name evidence="2" type="ORF">JOF45_001642</name>
</gene>
<feature type="compositionally biased region" description="Acidic residues" evidence="1">
    <location>
        <begin position="32"/>
        <end position="48"/>
    </location>
</feature>
<evidence type="ECO:0000313" key="2">
    <source>
        <dbReference type="EMBL" id="MBP2318623.1"/>
    </source>
</evidence>
<proteinExistence type="predicted"/>
<evidence type="ECO:0008006" key="4">
    <source>
        <dbReference type="Google" id="ProtNLM"/>
    </source>
</evidence>
<comment type="caution">
    <text evidence="2">The sequence shown here is derived from an EMBL/GenBank/DDBJ whole genome shotgun (WGS) entry which is preliminary data.</text>
</comment>
<evidence type="ECO:0000313" key="3">
    <source>
        <dbReference type="Proteomes" id="UP001519331"/>
    </source>
</evidence>
<dbReference type="RefSeq" id="WP_210049031.1">
    <property type="nucleotide sequence ID" value="NZ_JAGINX010000001.1"/>
</dbReference>
<name>A0ABS4T430_9MICC</name>
<reference evidence="2 3" key="1">
    <citation type="submission" date="2021-03" db="EMBL/GenBank/DDBJ databases">
        <title>Sequencing the genomes of 1000 actinobacteria strains.</title>
        <authorList>
            <person name="Klenk H.-P."/>
        </authorList>
    </citation>
    <scope>NUCLEOTIDE SEQUENCE [LARGE SCALE GENOMIC DNA]</scope>
    <source>
        <strain evidence="2 3">DSM 12544</strain>
    </source>
</reference>
<sequence>MEGTLGLDTTTRLRWGAAMLSVSALMLTACSDDSEDAPAADAPGEETQDAQGDAAETGAAALSEEEIAELLLTEDELPVEVEEFRAEETVSGDEAMPMSGADVETCDELAEAMADPAALEEDTADDDVDTADGYAIIQECEGEAFTQEDEETGTSSEYSFEHLDHGEWEGLALSMATEAAGQSIETELSALTHQNGADTLFITAVGEGQEHLEETADLQLEKYEAGH</sequence>
<organism evidence="2 3">
    <name type="scientific">Nesterenkonia lacusekhoensis</name>
    <dbReference type="NCBI Taxonomy" id="150832"/>
    <lineage>
        <taxon>Bacteria</taxon>
        <taxon>Bacillati</taxon>
        <taxon>Actinomycetota</taxon>
        <taxon>Actinomycetes</taxon>
        <taxon>Micrococcales</taxon>
        <taxon>Micrococcaceae</taxon>
        <taxon>Nesterenkonia</taxon>
    </lineage>
</organism>
<evidence type="ECO:0000256" key="1">
    <source>
        <dbReference type="SAM" id="MobiDB-lite"/>
    </source>
</evidence>